<organism evidence="1 2">
    <name type="scientific">Bifidobacterium choerinum</name>
    <dbReference type="NCBI Taxonomy" id="35760"/>
    <lineage>
        <taxon>Bacteria</taxon>
        <taxon>Bacillati</taxon>
        <taxon>Actinomycetota</taxon>
        <taxon>Actinomycetes</taxon>
        <taxon>Bifidobacteriales</taxon>
        <taxon>Bifidobacteriaceae</taxon>
        <taxon>Bifidobacterium</taxon>
    </lineage>
</organism>
<gene>
    <name evidence="1" type="ORF">BcFMB_09095</name>
</gene>
<protein>
    <submittedName>
        <fullName evidence="1">Uncharacterized protein</fullName>
    </submittedName>
</protein>
<evidence type="ECO:0000313" key="1">
    <source>
        <dbReference type="EMBL" id="ATU21049.1"/>
    </source>
</evidence>
<dbReference type="KEGG" id="bcho:BcFMB_09095"/>
<name>A0A2D3D7B6_9BIFI</name>
<reference evidence="1 2" key="1">
    <citation type="submission" date="2016-11" db="EMBL/GenBank/DDBJ databases">
        <title>complete genome sequence of Bifidobacterium choerinum strain FMB-1.</title>
        <authorList>
            <person name="Park C.-S."/>
            <person name="Jung D.-H."/>
            <person name="Choi D.-S."/>
        </authorList>
    </citation>
    <scope>NUCLEOTIDE SEQUENCE [LARGE SCALE GENOMIC DNA]</scope>
    <source>
        <strain evidence="1 2">FMB-1</strain>
    </source>
</reference>
<evidence type="ECO:0000313" key="2">
    <source>
        <dbReference type="Proteomes" id="UP000229907"/>
    </source>
</evidence>
<accession>A0A2D3D7B6</accession>
<dbReference type="Proteomes" id="UP000229907">
    <property type="component" value="Chromosome"/>
</dbReference>
<dbReference type="EMBL" id="CP018044">
    <property type="protein sequence ID" value="ATU21049.1"/>
    <property type="molecule type" value="Genomic_DNA"/>
</dbReference>
<dbReference type="AlphaFoldDB" id="A0A2D3D7B6"/>
<proteinExistence type="predicted"/>
<sequence length="100" mass="10779">MVFACELGYVGVDTSRGEVVQIIGSDGISLAALPPGRPAQRAQLFRFTAPADGVLRIRFRGPRGDSEPAQLAVYNPQLELADTYDNRGTTPAYFNGDTYA</sequence>